<dbReference type="AlphaFoldDB" id="A0AB36NY90"/>
<dbReference type="Gene3D" id="3.30.420.40">
    <property type="match status" value="2"/>
</dbReference>
<comment type="caution">
    <text evidence="2">The sequence shown here is derived from an EMBL/GenBank/DDBJ whole genome shotgun (WGS) entry which is preliminary data.</text>
</comment>
<sequence length="301" mass="33184">MNENYAVGIDIGGTHITVAVINILDMKVIDFSLHKECFDSNMPVEKVMAVWKKAIEISIRNSKVENIQGMAICMPGPFDYESGICMIKDQSKYEHFYDLNVRDLLHETLNLSSDFPILFENDAVCFGKGEVFKNAENLSKKVMAVTLGTGLGACFIDKGVSISTGESVPQDGEIWNLPYKNGIAEDYVSVRGLLNNYKSLTGKKLNNGLELFNLAVAEDKIAIQVFEEMGEDLALVVLSWLEKFGVESFIIGGKIANASEFFLNSFNRKLKENSIEITVSISADNEIAALLGAASLLLTRD</sequence>
<dbReference type="InterPro" id="IPR043129">
    <property type="entry name" value="ATPase_NBD"/>
</dbReference>
<evidence type="ECO:0000313" key="4">
    <source>
        <dbReference type="Proteomes" id="UP000184216"/>
    </source>
</evidence>
<accession>A0AB36NY90</accession>
<proteinExistence type="inferred from homology"/>
<protein>
    <submittedName>
        <fullName evidence="3">Glucokinase</fullName>
    </submittedName>
</protein>
<gene>
    <name evidence="2" type="ORF">B0A72_15500</name>
    <name evidence="3" type="ORF">SAMN05444387_2563</name>
</gene>
<evidence type="ECO:0000313" key="5">
    <source>
        <dbReference type="Proteomes" id="UP000198431"/>
    </source>
</evidence>
<dbReference type="Pfam" id="PF00480">
    <property type="entry name" value="ROK"/>
    <property type="match status" value="1"/>
</dbReference>
<dbReference type="PANTHER" id="PTHR18964:SF149">
    <property type="entry name" value="BIFUNCTIONAL UDP-N-ACETYLGLUCOSAMINE 2-EPIMERASE_N-ACETYLMANNOSAMINE KINASE"/>
    <property type="match status" value="1"/>
</dbReference>
<name>A0AB36NY90_9FLAO</name>
<evidence type="ECO:0000313" key="3">
    <source>
        <dbReference type="EMBL" id="SHM46606.1"/>
    </source>
</evidence>
<dbReference type="EMBL" id="MUHB01000015">
    <property type="protein sequence ID" value="OXB03247.1"/>
    <property type="molecule type" value="Genomic_DNA"/>
</dbReference>
<dbReference type="PANTHER" id="PTHR18964">
    <property type="entry name" value="ROK (REPRESSOR, ORF, KINASE) FAMILY"/>
    <property type="match status" value="1"/>
</dbReference>
<dbReference type="EMBL" id="FRBX01000003">
    <property type="protein sequence ID" value="SHM46606.1"/>
    <property type="molecule type" value="Genomic_DNA"/>
</dbReference>
<evidence type="ECO:0000313" key="2">
    <source>
        <dbReference type="EMBL" id="OXB03247.1"/>
    </source>
</evidence>
<dbReference type="InterPro" id="IPR000600">
    <property type="entry name" value="ROK"/>
</dbReference>
<evidence type="ECO:0000256" key="1">
    <source>
        <dbReference type="ARBA" id="ARBA00006479"/>
    </source>
</evidence>
<comment type="similarity">
    <text evidence="1">Belongs to the ROK (NagC/XylR) family.</text>
</comment>
<reference evidence="2 5" key="1">
    <citation type="submission" date="2016-11" db="EMBL/GenBank/DDBJ databases">
        <title>Whole genomes of Flavobacteriaceae.</title>
        <authorList>
            <person name="Stine C."/>
            <person name="Li C."/>
            <person name="Tadesse D."/>
        </authorList>
    </citation>
    <scope>NUCLEOTIDE SEQUENCE [LARGE SCALE GENOMIC DNA]</scope>
    <source>
        <strain evidence="2 5">ATCC 19366</strain>
    </source>
</reference>
<organism evidence="2 5">
    <name type="scientific">Flavobacterium pectinovorum</name>
    <dbReference type="NCBI Taxonomy" id="29533"/>
    <lineage>
        <taxon>Bacteria</taxon>
        <taxon>Pseudomonadati</taxon>
        <taxon>Bacteroidota</taxon>
        <taxon>Flavobacteriia</taxon>
        <taxon>Flavobacteriales</taxon>
        <taxon>Flavobacteriaceae</taxon>
        <taxon>Flavobacterium</taxon>
    </lineage>
</organism>
<dbReference type="Proteomes" id="UP000198431">
    <property type="component" value="Unassembled WGS sequence"/>
</dbReference>
<dbReference type="PRINTS" id="PR00475">
    <property type="entry name" value="HEXOKINASE"/>
</dbReference>
<dbReference type="RefSeq" id="WP_073395506.1">
    <property type="nucleotide sequence ID" value="NZ_FRBX01000003.1"/>
</dbReference>
<reference evidence="3 4" key="2">
    <citation type="submission" date="2016-11" db="EMBL/GenBank/DDBJ databases">
        <authorList>
            <person name="Varghese N."/>
            <person name="Submissions S."/>
        </authorList>
    </citation>
    <scope>NUCLEOTIDE SEQUENCE [LARGE SCALE GENOMIC DNA]</scope>
    <source>
        <strain evidence="3 4">DSM 6368</strain>
    </source>
</reference>
<keyword evidence="4" id="KW-1185">Reference proteome</keyword>
<dbReference type="SUPFAM" id="SSF53067">
    <property type="entry name" value="Actin-like ATPase domain"/>
    <property type="match status" value="1"/>
</dbReference>
<dbReference type="Proteomes" id="UP000184216">
    <property type="component" value="Unassembled WGS sequence"/>
</dbReference>